<proteinExistence type="inferred from homology"/>
<dbReference type="Pfam" id="PF00082">
    <property type="entry name" value="Peptidase_S8"/>
    <property type="match status" value="1"/>
</dbReference>
<keyword evidence="3 5" id="KW-0378">Hydrolase</keyword>
<evidence type="ECO:0000256" key="1">
    <source>
        <dbReference type="ARBA" id="ARBA00011073"/>
    </source>
</evidence>
<dbReference type="EMBL" id="JACOIJ010000010">
    <property type="protein sequence ID" value="MBD1429364.1"/>
    <property type="molecule type" value="Genomic_DNA"/>
</dbReference>
<evidence type="ECO:0000256" key="2">
    <source>
        <dbReference type="ARBA" id="ARBA00022670"/>
    </source>
</evidence>
<feature type="active site" description="Charge relay system" evidence="5">
    <location>
        <position position="445"/>
    </location>
</feature>
<protein>
    <submittedName>
        <fullName evidence="7">S8 family serine peptidase</fullName>
    </submittedName>
</protein>
<dbReference type="RefSeq" id="WP_190301910.1">
    <property type="nucleotide sequence ID" value="NZ_JACOIJ010000010.1"/>
</dbReference>
<dbReference type="PROSITE" id="PS51892">
    <property type="entry name" value="SUBTILASE"/>
    <property type="match status" value="1"/>
</dbReference>
<feature type="domain" description="Peptidase S8/S53" evidence="6">
    <location>
        <begin position="61"/>
        <end position="486"/>
    </location>
</feature>
<reference evidence="7 8" key="1">
    <citation type="submission" date="2020-08" db="EMBL/GenBank/DDBJ databases">
        <title>Sphingobacterium sp. DN04309 isolated from aquaculture water.</title>
        <authorList>
            <person name="Zhang M."/>
        </authorList>
    </citation>
    <scope>NUCLEOTIDE SEQUENCE [LARGE SCALE GENOMIC DNA]</scope>
    <source>
        <strain evidence="7 8">DN04309</strain>
    </source>
</reference>
<dbReference type="PROSITE" id="PS00138">
    <property type="entry name" value="SUBTILASE_SER"/>
    <property type="match status" value="1"/>
</dbReference>
<comment type="caution">
    <text evidence="7">The sequence shown here is derived from an EMBL/GenBank/DDBJ whole genome shotgun (WGS) entry which is preliminary data.</text>
</comment>
<gene>
    <name evidence="7" type="ORF">H8B04_07250</name>
</gene>
<sequence>MRFLKIFVIVQILFYSESSFAQKSSLPIHWHHSNSDQGYFGVNTNQAYEYISNQKLSLKPVVVAVIDGDLDTNHEDLKSNLWVYTKPNKHYPEAVNGWNFLGTSNNTHITKVGTEAFREYKRLRPKYENTKISDWKKKQDIAEFNYFLQVKKDAKIQGYLNFFPIIKLTYEAFRLTDSTIKAQNLDGSALSIKDLANLKSDATTQEYIEAARRSSFRYAETTKWNDLYAFQVQEYQTAVKRIESLDDQSNPRYTIGDNIKSLGDKYYGNAVLVDSNSFHGTFVGGLIAADRHNEIGINGIADNAKLMGIRAVPDGDEFDKDIALSIRFAVDYGANIINMSFGKYYSPNSKWVTDAIKYAMRKNVIVVQAAGNDNKNLDTINSYPIKPAKIEKTKNSYLRIGASTSEGTKASFSNYGSKEVDFFAPGEKVTSTSTFDQYKTANGTSFSAPIVSGVAALVWGVYPELKAYEVVEILKRSAAKNHVAGLQNYAVTPGIVDAYQALLIAYEYVKK</sequence>
<dbReference type="InterPro" id="IPR023828">
    <property type="entry name" value="Peptidase_S8_Ser-AS"/>
</dbReference>
<evidence type="ECO:0000313" key="7">
    <source>
        <dbReference type="EMBL" id="MBD1429364.1"/>
    </source>
</evidence>
<dbReference type="PANTHER" id="PTHR43806:SF11">
    <property type="entry name" value="CEREVISIN-RELATED"/>
    <property type="match status" value="1"/>
</dbReference>
<organism evidence="7 8">
    <name type="scientific">Sphingobacterium litopenaei</name>
    <dbReference type="NCBI Taxonomy" id="2763500"/>
    <lineage>
        <taxon>Bacteria</taxon>
        <taxon>Pseudomonadati</taxon>
        <taxon>Bacteroidota</taxon>
        <taxon>Sphingobacteriia</taxon>
        <taxon>Sphingobacteriales</taxon>
        <taxon>Sphingobacteriaceae</taxon>
        <taxon>Sphingobacterium</taxon>
    </lineage>
</organism>
<keyword evidence="2 5" id="KW-0645">Protease</keyword>
<keyword evidence="8" id="KW-1185">Reference proteome</keyword>
<name>A0ABR7YDK1_9SPHI</name>
<evidence type="ECO:0000313" key="8">
    <source>
        <dbReference type="Proteomes" id="UP000651271"/>
    </source>
</evidence>
<evidence type="ECO:0000256" key="3">
    <source>
        <dbReference type="ARBA" id="ARBA00022801"/>
    </source>
</evidence>
<evidence type="ECO:0000259" key="6">
    <source>
        <dbReference type="Pfam" id="PF00082"/>
    </source>
</evidence>
<dbReference type="InterPro" id="IPR050131">
    <property type="entry name" value="Peptidase_S8_subtilisin-like"/>
</dbReference>
<dbReference type="Gene3D" id="3.40.50.200">
    <property type="entry name" value="Peptidase S8/S53 domain"/>
    <property type="match status" value="2"/>
</dbReference>
<evidence type="ECO:0000256" key="5">
    <source>
        <dbReference type="PROSITE-ProRule" id="PRU01240"/>
    </source>
</evidence>
<dbReference type="InterPro" id="IPR022398">
    <property type="entry name" value="Peptidase_S8_His-AS"/>
</dbReference>
<dbReference type="PROSITE" id="PS00137">
    <property type="entry name" value="SUBTILASE_HIS"/>
    <property type="match status" value="1"/>
</dbReference>
<feature type="active site" description="Charge relay system" evidence="5">
    <location>
        <position position="279"/>
    </location>
</feature>
<dbReference type="SUPFAM" id="SSF52743">
    <property type="entry name" value="Subtilisin-like"/>
    <property type="match status" value="1"/>
</dbReference>
<feature type="active site" description="Charge relay system" evidence="5">
    <location>
        <position position="67"/>
    </location>
</feature>
<evidence type="ECO:0000256" key="4">
    <source>
        <dbReference type="ARBA" id="ARBA00022825"/>
    </source>
</evidence>
<dbReference type="PANTHER" id="PTHR43806">
    <property type="entry name" value="PEPTIDASE S8"/>
    <property type="match status" value="1"/>
</dbReference>
<dbReference type="InterPro" id="IPR036852">
    <property type="entry name" value="Peptidase_S8/S53_dom_sf"/>
</dbReference>
<dbReference type="InterPro" id="IPR015500">
    <property type="entry name" value="Peptidase_S8_subtilisin-rel"/>
</dbReference>
<comment type="similarity">
    <text evidence="1 5">Belongs to the peptidase S8 family.</text>
</comment>
<keyword evidence="4 5" id="KW-0720">Serine protease</keyword>
<dbReference type="PRINTS" id="PR00723">
    <property type="entry name" value="SUBTILISIN"/>
</dbReference>
<dbReference type="InterPro" id="IPR000209">
    <property type="entry name" value="Peptidase_S8/S53_dom"/>
</dbReference>
<dbReference type="Proteomes" id="UP000651271">
    <property type="component" value="Unassembled WGS sequence"/>
</dbReference>
<accession>A0ABR7YDK1</accession>